<evidence type="ECO:0000313" key="1">
    <source>
        <dbReference type="EMBL" id="KAK7485617.1"/>
    </source>
</evidence>
<comment type="caution">
    <text evidence="1">The sequence shown here is derived from an EMBL/GenBank/DDBJ whole genome shotgun (WGS) entry which is preliminary data.</text>
</comment>
<name>A0ABD0KF88_9CAEN</name>
<proteinExistence type="predicted"/>
<dbReference type="EMBL" id="JACVVK020000191">
    <property type="protein sequence ID" value="KAK7485617.1"/>
    <property type="molecule type" value="Genomic_DNA"/>
</dbReference>
<reference evidence="1 2" key="1">
    <citation type="journal article" date="2023" name="Sci. Data">
        <title>Genome assembly of the Korean intertidal mud-creeper Batillaria attramentaria.</title>
        <authorList>
            <person name="Patra A.K."/>
            <person name="Ho P.T."/>
            <person name="Jun S."/>
            <person name="Lee S.J."/>
            <person name="Kim Y."/>
            <person name="Won Y.J."/>
        </authorList>
    </citation>
    <scope>NUCLEOTIDE SEQUENCE [LARGE SCALE GENOMIC DNA]</scope>
    <source>
        <strain evidence="1">Wonlab-2016</strain>
    </source>
</reference>
<evidence type="ECO:0000313" key="2">
    <source>
        <dbReference type="Proteomes" id="UP001519460"/>
    </source>
</evidence>
<dbReference type="AlphaFoldDB" id="A0ABD0KF88"/>
<protein>
    <submittedName>
        <fullName evidence="1">Uncharacterized protein</fullName>
    </submittedName>
</protein>
<sequence length="125" mass="14314">MAKNHVPPNNFEALIELQQVNGCTALKVGVTWKHHSSVQELEDCLLHVTKAEITEKVEKSDFVGIITDETLNYTLYKKLIVYARKENEGHVEMLFLGNYTIDNGTSDCVFEKLTEVMRQWGLTDR</sequence>
<keyword evidence="2" id="KW-1185">Reference proteome</keyword>
<dbReference type="Proteomes" id="UP001519460">
    <property type="component" value="Unassembled WGS sequence"/>
</dbReference>
<organism evidence="1 2">
    <name type="scientific">Batillaria attramentaria</name>
    <dbReference type="NCBI Taxonomy" id="370345"/>
    <lineage>
        <taxon>Eukaryota</taxon>
        <taxon>Metazoa</taxon>
        <taxon>Spiralia</taxon>
        <taxon>Lophotrochozoa</taxon>
        <taxon>Mollusca</taxon>
        <taxon>Gastropoda</taxon>
        <taxon>Caenogastropoda</taxon>
        <taxon>Sorbeoconcha</taxon>
        <taxon>Cerithioidea</taxon>
        <taxon>Batillariidae</taxon>
        <taxon>Batillaria</taxon>
    </lineage>
</organism>
<dbReference type="PANTHER" id="PTHR46880:SF6">
    <property type="entry name" value="U1-TYPE DOMAIN-CONTAINING PROTEIN"/>
    <property type="match status" value="1"/>
</dbReference>
<accession>A0ABD0KF88</accession>
<dbReference type="PANTHER" id="PTHR46880">
    <property type="entry name" value="RAS-ASSOCIATING DOMAIN-CONTAINING PROTEIN"/>
    <property type="match status" value="1"/>
</dbReference>
<gene>
    <name evidence="1" type="ORF">BaRGS_00023066</name>
</gene>